<accession>X1AYW5</accession>
<dbReference type="SUPFAM" id="SSF56425">
    <property type="entry name" value="Succinate dehydrogenase/fumarate reductase flavoprotein, catalytic domain"/>
    <property type="match status" value="1"/>
</dbReference>
<comment type="caution">
    <text evidence="4">The sequence shown here is derived from an EMBL/GenBank/DDBJ whole genome shotgun (WGS) entry which is preliminary data.</text>
</comment>
<evidence type="ECO:0000313" key="4">
    <source>
        <dbReference type="EMBL" id="GAG74357.1"/>
    </source>
</evidence>
<dbReference type="InterPro" id="IPR027477">
    <property type="entry name" value="Succ_DH/fumarate_Rdtase_cat_sf"/>
</dbReference>
<dbReference type="InterPro" id="IPR003953">
    <property type="entry name" value="FAD-dep_OxRdtase_2_FAD-bd"/>
</dbReference>
<reference evidence="4" key="1">
    <citation type="journal article" date="2014" name="Front. Microbiol.">
        <title>High frequency of phylogenetically diverse reductive dehalogenase-homologous genes in deep subseafloor sedimentary metagenomes.</title>
        <authorList>
            <person name="Kawai M."/>
            <person name="Futagami T."/>
            <person name="Toyoda A."/>
            <person name="Takaki Y."/>
            <person name="Nishi S."/>
            <person name="Hori S."/>
            <person name="Arai W."/>
            <person name="Tsubouchi T."/>
            <person name="Morono Y."/>
            <person name="Uchiyama I."/>
            <person name="Ito T."/>
            <person name="Fujiyama A."/>
            <person name="Inagaki F."/>
            <person name="Takami H."/>
        </authorList>
    </citation>
    <scope>NUCLEOTIDE SEQUENCE</scope>
    <source>
        <strain evidence="4">Expedition CK06-06</strain>
    </source>
</reference>
<dbReference type="EMBL" id="BART01000697">
    <property type="protein sequence ID" value="GAG74357.1"/>
    <property type="molecule type" value="Genomic_DNA"/>
</dbReference>
<keyword evidence="1" id="KW-0285">Flavoprotein</keyword>
<organism evidence="4">
    <name type="scientific">marine sediment metagenome</name>
    <dbReference type="NCBI Taxonomy" id="412755"/>
    <lineage>
        <taxon>unclassified sequences</taxon>
        <taxon>metagenomes</taxon>
        <taxon>ecological metagenomes</taxon>
    </lineage>
</organism>
<dbReference type="InterPro" id="IPR036188">
    <property type="entry name" value="FAD/NAD-bd_sf"/>
</dbReference>
<dbReference type="GO" id="GO:0016491">
    <property type="term" value="F:oxidoreductase activity"/>
    <property type="evidence" value="ECO:0007669"/>
    <property type="project" value="UniProtKB-KW"/>
</dbReference>
<evidence type="ECO:0000256" key="2">
    <source>
        <dbReference type="ARBA" id="ARBA00023002"/>
    </source>
</evidence>
<dbReference type="SUPFAM" id="SSF51905">
    <property type="entry name" value="FAD/NAD(P)-binding domain"/>
    <property type="match status" value="1"/>
</dbReference>
<dbReference type="Gene3D" id="3.90.700.10">
    <property type="entry name" value="Succinate dehydrogenase/fumarate reductase flavoprotein, catalytic domain"/>
    <property type="match status" value="1"/>
</dbReference>
<dbReference type="PRINTS" id="PR00368">
    <property type="entry name" value="FADPNR"/>
</dbReference>
<dbReference type="Pfam" id="PF00890">
    <property type="entry name" value="FAD_binding_2"/>
    <property type="match status" value="1"/>
</dbReference>
<keyword evidence="2" id="KW-0560">Oxidoreductase</keyword>
<proteinExistence type="predicted"/>
<dbReference type="Gene3D" id="3.50.50.60">
    <property type="entry name" value="FAD/NAD(P)-binding domain"/>
    <property type="match status" value="1"/>
</dbReference>
<dbReference type="PANTHER" id="PTHR11632">
    <property type="entry name" value="SUCCINATE DEHYDROGENASE 2 FLAVOPROTEIN SUBUNIT"/>
    <property type="match status" value="1"/>
</dbReference>
<evidence type="ECO:0000256" key="1">
    <source>
        <dbReference type="ARBA" id="ARBA00022630"/>
    </source>
</evidence>
<protein>
    <recommendedName>
        <fullName evidence="3">FAD-dependent oxidoreductase 2 FAD-binding domain-containing protein</fullName>
    </recommendedName>
</protein>
<gene>
    <name evidence="4" type="ORF">S01H4_02997</name>
</gene>
<name>X1AYW5_9ZZZZ</name>
<dbReference type="PANTHER" id="PTHR11632:SF51">
    <property type="entry name" value="SUCCINATE DEHYDROGENASE [UBIQUINONE] FLAVOPROTEIN SUBUNIT, MITOCHONDRIAL"/>
    <property type="match status" value="1"/>
</dbReference>
<dbReference type="InterPro" id="IPR030664">
    <property type="entry name" value="SdhA/FrdA/AprA"/>
</dbReference>
<evidence type="ECO:0000259" key="3">
    <source>
        <dbReference type="Pfam" id="PF00890"/>
    </source>
</evidence>
<dbReference type="AlphaFoldDB" id="X1AYW5"/>
<feature type="domain" description="FAD-dependent oxidoreductase 2 FAD-binding" evidence="3">
    <location>
        <begin position="93"/>
        <end position="478"/>
    </location>
</feature>
<sequence length="565" mass="62216">MPYPAHMEESIRKVEATRAERLKKGLLPRIPEAEREALVNKFHPDYKKEEMRELKVGPNKGERTPHEVADLLEGSSRVDPDKIELDKIDHDVDVLVIGCGGAGGAAALLAEKNGASVLISSKLRLGDANTIGAQAGTQAADRPNDSPAIHYLDIMGGGHFTNDPDLAEALAKDAPDAIRWLESLGVEWDKEPDGSYHELSGGGCAVRRMHSCRDYTGLEEMRTIRDEMRQRNMHGRKIDWLEFEPVIELLMDDKGQVAGAILMNLETKQMSVVRARAVVMATGGVGRTHIQGFPTTNHYGATADGLVLAYRVGCPLVHMDTMQYHPTGAAFPPQILGLLITEKVRTLGAELVNCDGEQFVHPLEARDTEASAEIRECKERRKGVTTPTGEVGLWEDSPMVDIIRGEGTIARELPAMVRQFARFDIDMIHKPMLVYPTLHYQNGGIKIKADASTSVPGLFAAGECEGGVHGRNRLIGNSTLDLFVFGRRAGRAAAKWVKEVKLGKLTLDHVRKWQREIKEAGLEDMPISPMLLPNYARGNRPVPGFVPLGEASEYTPFGDRAVRWI</sequence>